<evidence type="ECO:0000313" key="1">
    <source>
        <dbReference type="EMBL" id="KTB29176.1"/>
    </source>
</evidence>
<dbReference type="EMBL" id="LATX01002446">
    <property type="protein sequence ID" value="KTB29176.1"/>
    <property type="molecule type" value="Genomic_DNA"/>
</dbReference>
<proteinExistence type="predicted"/>
<gene>
    <name evidence="1" type="ORF">WG66_18248</name>
</gene>
<dbReference type="Proteomes" id="UP000054988">
    <property type="component" value="Unassembled WGS sequence"/>
</dbReference>
<organism evidence="1 2">
    <name type="scientific">Moniliophthora roreri</name>
    <name type="common">Frosty pod rot fungus</name>
    <name type="synonym">Monilia roreri</name>
    <dbReference type="NCBI Taxonomy" id="221103"/>
    <lineage>
        <taxon>Eukaryota</taxon>
        <taxon>Fungi</taxon>
        <taxon>Dikarya</taxon>
        <taxon>Basidiomycota</taxon>
        <taxon>Agaricomycotina</taxon>
        <taxon>Agaricomycetes</taxon>
        <taxon>Agaricomycetidae</taxon>
        <taxon>Agaricales</taxon>
        <taxon>Marasmiineae</taxon>
        <taxon>Marasmiaceae</taxon>
        <taxon>Moniliophthora</taxon>
    </lineage>
</organism>
<sequence>MADNKDDCSLIPNLVQNRTPQLHSAKFTLKPDLNVPEWCQHSKTLGAQDSFVVAMETQSEPPECSLPSDEVPRPLQRQHSMHLRLGIFLGIAVSDEGASISSNGPSWEHTAS</sequence>
<evidence type="ECO:0000313" key="2">
    <source>
        <dbReference type="Proteomes" id="UP000054988"/>
    </source>
</evidence>
<accession>A0A0W0EYQ1</accession>
<comment type="caution">
    <text evidence="1">The sequence shown here is derived from an EMBL/GenBank/DDBJ whole genome shotgun (WGS) entry which is preliminary data.</text>
</comment>
<protein>
    <submittedName>
        <fullName evidence="1">Uncharacterized protein</fullName>
    </submittedName>
</protein>
<reference evidence="1 2" key="1">
    <citation type="submission" date="2015-12" db="EMBL/GenBank/DDBJ databases">
        <title>Draft genome sequence of Moniliophthora roreri, the causal agent of frosty pod rot of cacao.</title>
        <authorList>
            <person name="Aime M.C."/>
            <person name="Diaz-Valderrama J.R."/>
            <person name="Kijpornyongpan T."/>
            <person name="Phillips-Mora W."/>
        </authorList>
    </citation>
    <scope>NUCLEOTIDE SEQUENCE [LARGE SCALE GENOMIC DNA]</scope>
    <source>
        <strain evidence="1 2">MCA 2952</strain>
    </source>
</reference>
<name>A0A0W0EYQ1_MONRR</name>
<dbReference type="AlphaFoldDB" id="A0A0W0EYQ1"/>